<dbReference type="Proteomes" id="UP000887013">
    <property type="component" value="Unassembled WGS sequence"/>
</dbReference>
<keyword evidence="2" id="KW-1185">Reference proteome</keyword>
<proteinExistence type="predicted"/>
<protein>
    <submittedName>
        <fullName evidence="1">Uncharacterized protein</fullName>
    </submittedName>
</protein>
<dbReference type="AlphaFoldDB" id="A0A8X6QZK9"/>
<evidence type="ECO:0000313" key="1">
    <source>
        <dbReference type="EMBL" id="GFU40119.1"/>
    </source>
</evidence>
<gene>
    <name evidence="1" type="ORF">NPIL_113981</name>
</gene>
<evidence type="ECO:0000313" key="2">
    <source>
        <dbReference type="Proteomes" id="UP000887013"/>
    </source>
</evidence>
<sequence>MRKLLVSSRARQGYVIHVAFQQNENKRYKEIIKVKISDIAYKRREQKKTRIAPLIEGSPGTTVLAKIAIAKEDNFISSPSFSDSPPHLDIKRISVHDSFHEPLETLLVHDEIYQAFPILFALADQRALPS</sequence>
<dbReference type="EMBL" id="BMAW01131608">
    <property type="protein sequence ID" value="GFU40119.1"/>
    <property type="molecule type" value="Genomic_DNA"/>
</dbReference>
<comment type="caution">
    <text evidence="1">The sequence shown here is derived from an EMBL/GenBank/DDBJ whole genome shotgun (WGS) entry which is preliminary data.</text>
</comment>
<accession>A0A8X6QZK9</accession>
<reference evidence="1" key="1">
    <citation type="submission" date="2020-08" db="EMBL/GenBank/DDBJ databases">
        <title>Multicomponent nature underlies the extraordinary mechanical properties of spider dragline silk.</title>
        <authorList>
            <person name="Kono N."/>
            <person name="Nakamura H."/>
            <person name="Mori M."/>
            <person name="Yoshida Y."/>
            <person name="Ohtoshi R."/>
            <person name="Malay A.D."/>
            <person name="Moran D.A.P."/>
            <person name="Tomita M."/>
            <person name="Numata K."/>
            <person name="Arakawa K."/>
        </authorList>
    </citation>
    <scope>NUCLEOTIDE SEQUENCE</scope>
</reference>
<name>A0A8X6QZK9_NEPPI</name>
<organism evidence="1 2">
    <name type="scientific">Nephila pilipes</name>
    <name type="common">Giant wood spider</name>
    <name type="synonym">Nephila maculata</name>
    <dbReference type="NCBI Taxonomy" id="299642"/>
    <lineage>
        <taxon>Eukaryota</taxon>
        <taxon>Metazoa</taxon>
        <taxon>Ecdysozoa</taxon>
        <taxon>Arthropoda</taxon>
        <taxon>Chelicerata</taxon>
        <taxon>Arachnida</taxon>
        <taxon>Araneae</taxon>
        <taxon>Araneomorphae</taxon>
        <taxon>Entelegynae</taxon>
        <taxon>Araneoidea</taxon>
        <taxon>Nephilidae</taxon>
        <taxon>Nephila</taxon>
    </lineage>
</organism>